<evidence type="ECO:0000259" key="8">
    <source>
        <dbReference type="Pfam" id="PF04230"/>
    </source>
</evidence>
<dbReference type="AlphaFoldDB" id="A0A178MT86"/>
<gene>
    <name evidence="9" type="ORF">A6A05_01400</name>
</gene>
<keyword evidence="4 7" id="KW-0812">Transmembrane</keyword>
<protein>
    <recommendedName>
        <fullName evidence="8">Polysaccharide pyruvyl transferase domain-containing protein</fullName>
    </recommendedName>
</protein>
<feature type="transmembrane region" description="Helical" evidence="7">
    <location>
        <begin position="335"/>
        <end position="357"/>
    </location>
</feature>
<dbReference type="Pfam" id="PF13440">
    <property type="entry name" value="Polysacc_synt_3"/>
    <property type="match status" value="1"/>
</dbReference>
<dbReference type="PANTHER" id="PTHR30250:SF10">
    <property type="entry name" value="LIPOPOLYSACCHARIDE BIOSYNTHESIS PROTEIN WZXC"/>
    <property type="match status" value="1"/>
</dbReference>
<reference evidence="9 10" key="1">
    <citation type="submission" date="2016-04" db="EMBL/GenBank/DDBJ databases">
        <title>Draft genome sequence of freshwater magnetotactic bacteria Magnetospirillum marisnigri SP-1 and Magnetospirillum moscoviense BB-1.</title>
        <authorList>
            <person name="Koziaeva V."/>
            <person name="Dziuba M.V."/>
            <person name="Ivanov T.M."/>
            <person name="Kuznetsov B."/>
            <person name="Grouzdev D.S."/>
        </authorList>
    </citation>
    <scope>NUCLEOTIDE SEQUENCE [LARGE SCALE GENOMIC DNA]</scope>
    <source>
        <strain evidence="9 10">BB-1</strain>
    </source>
</reference>
<evidence type="ECO:0000313" key="9">
    <source>
        <dbReference type="EMBL" id="OAN51545.1"/>
    </source>
</evidence>
<dbReference type="CDD" id="cd13127">
    <property type="entry name" value="MATE_tuaB_like"/>
    <property type="match status" value="1"/>
</dbReference>
<dbReference type="InterPro" id="IPR050833">
    <property type="entry name" value="Poly_Biosynth_Transport"/>
</dbReference>
<feature type="domain" description="Polysaccharide pyruvyl transferase" evidence="8">
    <location>
        <begin position="562"/>
        <end position="832"/>
    </location>
</feature>
<comment type="subcellular location">
    <subcellularLocation>
        <location evidence="1">Cell membrane</location>
        <topology evidence="1">Multi-pass membrane protein</topology>
    </subcellularLocation>
</comment>
<feature type="transmembrane region" description="Helical" evidence="7">
    <location>
        <begin position="182"/>
        <end position="201"/>
    </location>
</feature>
<dbReference type="GO" id="GO:0005886">
    <property type="term" value="C:plasma membrane"/>
    <property type="evidence" value="ECO:0007669"/>
    <property type="project" value="UniProtKB-SubCell"/>
</dbReference>
<feature type="transmembrane region" description="Helical" evidence="7">
    <location>
        <begin position="29"/>
        <end position="47"/>
    </location>
</feature>
<evidence type="ECO:0000256" key="4">
    <source>
        <dbReference type="ARBA" id="ARBA00022692"/>
    </source>
</evidence>
<comment type="similarity">
    <text evidence="2">Belongs to the polysaccharide synthase family.</text>
</comment>
<evidence type="ECO:0000256" key="6">
    <source>
        <dbReference type="ARBA" id="ARBA00023136"/>
    </source>
</evidence>
<dbReference type="STRING" id="1437059.A6A05_01400"/>
<keyword evidence="10" id="KW-1185">Reference proteome</keyword>
<feature type="transmembrane region" description="Helical" evidence="7">
    <location>
        <begin position="124"/>
        <end position="145"/>
    </location>
</feature>
<feature type="transmembrane region" description="Helical" evidence="7">
    <location>
        <begin position="452"/>
        <end position="474"/>
    </location>
</feature>
<proteinExistence type="inferred from homology"/>
<sequence length="906" mass="99263">MSDAISRVPVFNVNRSLVRSSAWMVALRWTLRSIGLVNTFILARLLSPEDFGLAAMAVLVIGLVEVFGQTGQILALIRHPDPSREHFDTVWTMSILIGTAITLILWGLAPWAAGFFHEPRAIDIIEVLALRAFIGGFENIGVVAFRKDLQFSKEYSYQVAQRVITFIFTIAVALWLQSYWALVLGILGGRVFAVAISYMVHPYRPRLCLTKTAEIWSFSAWMLLVHVAQFLQDKIDEVVVGNTTDAATMGNYNVAADAATAPTVELILPASRALFPIFSRIAGDKSALADAYLGVFATTALVVCATATGVMLVAEDFVAVLLGPRWSKAVPLVEWLAMSGAFYAIMQSGITLIGASGHARTSAALAVSRAALTVPAIVAAAWLGSVETVAATRTMVTLAFIPGVFVALSRIVPLRPGDWLIRLWRPALSAVAMAAAVRWVHPHFPDLAPVRLIFDIGLGASTYAASLLLLWWLAGRPPGPEYALISAFARKPAQSILEPQSRHLRIFVVSTFSSQAEGRPMARTPLAWGRNRVRRMLDIAQWRVWRRWDFHYSTYQDRIDSNRGDSAIRRATIQLLRSAFPGDIDITEFGWDQVDKAFVTMANQRADLVVIAGGGYISCDADGNLPERLSRHLEAYRCLTCPIVGFGLGLNCLLSQQTGQPVLTAKSTALLEQFVDTLTLTSVRDAVTRQALAVGASMPVLIPDPALLLTGKEIVPTRQRPDGTVWLGLNLAFHGPASTRLLVRLFPLVVEVLQALGRTHHCRIFYFVHSDAERLIPRLLQGAGIPLTVVDVPPEEMLSWYALLDIHLCEMLHSCILATNVGVPTLNLAYDSKNWAFYELMGLTEIVPAATANAAEIVAHLTRMVGTRDILNLAILRRKEELRADMDGFLARVVGTVSDEVAEEPA</sequence>
<evidence type="ECO:0000256" key="3">
    <source>
        <dbReference type="ARBA" id="ARBA00022475"/>
    </source>
</evidence>
<evidence type="ECO:0000256" key="5">
    <source>
        <dbReference type="ARBA" id="ARBA00022989"/>
    </source>
</evidence>
<comment type="caution">
    <text evidence="9">The sequence shown here is derived from an EMBL/GenBank/DDBJ whole genome shotgun (WGS) entry which is preliminary data.</text>
</comment>
<feature type="transmembrane region" description="Helical" evidence="7">
    <location>
        <begin position="291"/>
        <end position="314"/>
    </location>
</feature>
<accession>A0A178MT86</accession>
<evidence type="ECO:0000256" key="1">
    <source>
        <dbReference type="ARBA" id="ARBA00004651"/>
    </source>
</evidence>
<dbReference type="InterPro" id="IPR007345">
    <property type="entry name" value="Polysacch_pyruvyl_Trfase"/>
</dbReference>
<keyword evidence="3" id="KW-1003">Cell membrane</keyword>
<feature type="transmembrane region" description="Helical" evidence="7">
    <location>
        <begin position="363"/>
        <end position="383"/>
    </location>
</feature>
<evidence type="ECO:0000256" key="2">
    <source>
        <dbReference type="ARBA" id="ARBA00007430"/>
    </source>
</evidence>
<feature type="transmembrane region" description="Helical" evidence="7">
    <location>
        <begin position="395"/>
        <end position="413"/>
    </location>
</feature>
<feature type="transmembrane region" description="Helical" evidence="7">
    <location>
        <begin position="157"/>
        <end position="176"/>
    </location>
</feature>
<keyword evidence="5 7" id="KW-1133">Transmembrane helix</keyword>
<name>A0A178MT86_9PROT</name>
<feature type="transmembrane region" description="Helical" evidence="7">
    <location>
        <begin position="53"/>
        <end position="77"/>
    </location>
</feature>
<dbReference type="Pfam" id="PF04230">
    <property type="entry name" value="PS_pyruv_trans"/>
    <property type="match status" value="1"/>
</dbReference>
<dbReference type="Proteomes" id="UP000078543">
    <property type="component" value="Unassembled WGS sequence"/>
</dbReference>
<feature type="transmembrane region" description="Helical" evidence="7">
    <location>
        <begin position="89"/>
        <end position="112"/>
    </location>
</feature>
<dbReference type="RefSeq" id="WP_068499434.1">
    <property type="nucleotide sequence ID" value="NZ_LWQU01000130.1"/>
</dbReference>
<dbReference type="PANTHER" id="PTHR30250">
    <property type="entry name" value="PST FAMILY PREDICTED COLANIC ACID TRANSPORTER"/>
    <property type="match status" value="1"/>
</dbReference>
<evidence type="ECO:0000256" key="7">
    <source>
        <dbReference type="SAM" id="Phobius"/>
    </source>
</evidence>
<organism evidence="9 10">
    <name type="scientific">Magnetospirillum moscoviense</name>
    <dbReference type="NCBI Taxonomy" id="1437059"/>
    <lineage>
        <taxon>Bacteria</taxon>
        <taxon>Pseudomonadati</taxon>
        <taxon>Pseudomonadota</taxon>
        <taxon>Alphaproteobacteria</taxon>
        <taxon>Rhodospirillales</taxon>
        <taxon>Rhodospirillaceae</taxon>
        <taxon>Magnetospirillum</taxon>
    </lineage>
</organism>
<keyword evidence="6 7" id="KW-0472">Membrane</keyword>
<dbReference type="EMBL" id="LWQU01000130">
    <property type="protein sequence ID" value="OAN51545.1"/>
    <property type="molecule type" value="Genomic_DNA"/>
</dbReference>
<evidence type="ECO:0000313" key="10">
    <source>
        <dbReference type="Proteomes" id="UP000078543"/>
    </source>
</evidence>